<dbReference type="RefSeq" id="YP_010001128.1">
    <property type="nucleotide sequence ID" value="NC_053172.1"/>
</dbReference>
<keyword evidence="1" id="KW-0378">Hydrolase</keyword>
<dbReference type="GO" id="GO:0004519">
    <property type="term" value="F:endonuclease activity"/>
    <property type="evidence" value="ECO:0007669"/>
    <property type="project" value="UniProtKB-KW"/>
</dbReference>
<keyword evidence="1" id="KW-0255">Endonuclease</keyword>
<evidence type="ECO:0000313" key="2">
    <source>
        <dbReference type="Proteomes" id="UP000500788"/>
    </source>
</evidence>
<dbReference type="SUPFAM" id="SSF54060">
    <property type="entry name" value="His-Me finger endonucleases"/>
    <property type="match status" value="1"/>
</dbReference>
<keyword evidence="2" id="KW-1185">Reference proteome</keyword>
<dbReference type="Gene3D" id="1.10.10.60">
    <property type="entry name" value="Homeodomain-like"/>
    <property type="match status" value="1"/>
</dbReference>
<keyword evidence="1" id="KW-0540">Nuclease</keyword>
<sequence length="195" mass="21355">MRPCSLPDCARPHRRNGLCDMHDRRMKRTGTTDSPVKSLAERFWAKVDKDGPVIRPELGKCWVWTGATKDGGYGVIRPSGQRSGPPAKAHRVSAEFAGMDVAGRFVLHACDNPPCVNPAHLRPGAPIDNVEDMVSRGRQGRGETSGTNKLTGDQVSEIRELVAAGMLHREVAERFGVARSNVTRIVNRQGWSHVA</sequence>
<accession>A0A6G8R0B8</accession>
<name>A0A6G8R0B8_9CAUD</name>
<organism evidence="1 2">
    <name type="scientific">Gordonia phage DumpsterDude</name>
    <dbReference type="NCBI Taxonomy" id="2713262"/>
    <lineage>
        <taxon>Viruses</taxon>
        <taxon>Duplodnaviria</taxon>
        <taxon>Heunggongvirae</taxon>
        <taxon>Uroviricota</taxon>
        <taxon>Caudoviricetes</taxon>
        <taxon>Ruthyvirus</taxon>
        <taxon>Ruthyvirus dumpsterdude</taxon>
    </lineage>
</organism>
<dbReference type="EMBL" id="MT024859">
    <property type="protein sequence ID" value="QIN93650.1"/>
    <property type="molecule type" value="Genomic_DNA"/>
</dbReference>
<gene>
    <name evidence="1" type="primary">62</name>
    <name evidence="1" type="ORF">SEA_DUMPSTERDUDE_62</name>
</gene>
<dbReference type="KEGG" id="vg:62974293"/>
<dbReference type="GeneID" id="62974293"/>
<proteinExistence type="predicted"/>
<evidence type="ECO:0000313" key="1">
    <source>
        <dbReference type="EMBL" id="QIN93650.1"/>
    </source>
</evidence>
<reference evidence="1 2" key="1">
    <citation type="submission" date="2020-02" db="EMBL/GenBank/DDBJ databases">
        <authorList>
            <person name="Merkhofer E.C."/>
            <person name="Bhalla S."/>
            <person name="Bricker J.S."/>
            <person name="Brissette I."/>
            <person name="Cavasco M."/>
            <person name="Coleman S."/>
            <person name="Katsanos J."/>
            <person name="Mckinney A."/>
            <person name="Tibbets T."/>
            <person name="Garlena R.A."/>
            <person name="Russell D.A."/>
            <person name="Pope W.H."/>
            <person name="Jacobs-Sera D."/>
            <person name="Hatfull G.F."/>
        </authorList>
    </citation>
    <scope>NUCLEOTIDE SEQUENCE [LARGE SCALE GENOMIC DNA]</scope>
</reference>
<dbReference type="Proteomes" id="UP000500788">
    <property type="component" value="Segment"/>
</dbReference>
<protein>
    <submittedName>
        <fullName evidence="1">HNH endonuclease</fullName>
    </submittedName>
</protein>
<dbReference type="InterPro" id="IPR044925">
    <property type="entry name" value="His-Me_finger_sf"/>
</dbReference>